<evidence type="ECO:0000256" key="2">
    <source>
        <dbReference type="ARBA" id="ARBA00022475"/>
    </source>
</evidence>
<keyword evidence="5 11" id="KW-0378">Hydrolase</keyword>
<feature type="transmembrane region" description="Helical" evidence="8">
    <location>
        <begin position="39"/>
        <end position="63"/>
    </location>
</feature>
<evidence type="ECO:0000313" key="10">
    <source>
        <dbReference type="EMBL" id="GGC16915.1"/>
    </source>
</evidence>
<name>A0A6I3T1J6_9BURK</name>
<dbReference type="AlphaFoldDB" id="A0A6I3T1J6"/>
<dbReference type="InterPro" id="IPR014263">
    <property type="entry name" value="Methanolan_biosynth_EpsI"/>
</dbReference>
<dbReference type="NCBIfam" id="TIGR04178">
    <property type="entry name" value="exo_archaeo"/>
    <property type="match status" value="1"/>
</dbReference>
<sequence>MNTHASNVVDLRTARKHLPAEAQAVPATPPAAGTGTVQWLIVCAAILVPFIAYFDTAASIVAIWQRSATFAHGYVILPISLWLIWQRRAVLAQLPVRPWLPALAALLLCGAAWMLGLLGDVSIVRQYAFAAMIPLTVLAVAGTAIARAIAFPLAFILFGVPVGEGLIDPLIQLTASFTVDALRATGIPVLREGNNFSIPTGDWSVVEACSGLRYLISSFTLGCLYAYLTYRSTWRRVLFALVSLVLPIFANALRAYMIVMIGHTSNMTLAVGVDHLIYGWVFFGLVMLLLFWIGSFWREDRAAPPASHYAGKTRPASPARTALAALAATACIGVWPAYGHYLEPANAAPPPAELDSYRAKVPVAAPFTEWEPSYATAAASLRRFYRVDGSRVGLAVRYYRDGQPGRLISSTNRLTEWRTAWYETGTIVRDETIDGRHLQVRETTVAGADARFVVWQWYWIGGTTTANDYVGKLLQVRQKFLTGSDDGAAVMVFARYEDNPATARPALRNFLRGELAALNAALAANRRP</sequence>
<evidence type="ECO:0000256" key="8">
    <source>
        <dbReference type="SAM" id="Phobius"/>
    </source>
</evidence>
<dbReference type="RefSeq" id="WP_155471970.1">
    <property type="nucleotide sequence ID" value="NZ_BMKG01000022.1"/>
</dbReference>
<dbReference type="NCBIfam" id="TIGR02914">
    <property type="entry name" value="EpsI_fam"/>
    <property type="match status" value="1"/>
</dbReference>
<feature type="transmembrane region" description="Helical" evidence="8">
    <location>
        <begin position="99"/>
        <end position="119"/>
    </location>
</feature>
<comment type="caution">
    <text evidence="11">The sequence shown here is derived from an EMBL/GenBank/DDBJ whole genome shotgun (WGS) entry which is preliminary data.</text>
</comment>
<keyword evidence="6 8" id="KW-1133">Transmembrane helix</keyword>
<feature type="transmembrane region" description="Helical" evidence="8">
    <location>
        <begin position="237"/>
        <end position="257"/>
    </location>
</feature>
<dbReference type="GO" id="GO:0008233">
    <property type="term" value="F:peptidase activity"/>
    <property type="evidence" value="ECO:0007669"/>
    <property type="project" value="UniProtKB-KW"/>
</dbReference>
<reference evidence="11 12" key="3">
    <citation type="submission" date="2019-11" db="EMBL/GenBank/DDBJ databases">
        <title>Type strains purchased from KCTC, JCM and DSMZ.</title>
        <authorList>
            <person name="Lu H."/>
        </authorList>
    </citation>
    <scope>NUCLEOTIDE SEQUENCE [LARGE SCALE GENOMIC DNA]</scope>
    <source>
        <strain evidence="11 12">KCTC 52429</strain>
    </source>
</reference>
<comment type="subcellular location">
    <subcellularLocation>
        <location evidence="1">Cell membrane</location>
        <topology evidence="1">Multi-pass membrane protein</topology>
    </subcellularLocation>
</comment>
<keyword evidence="13" id="KW-1185">Reference proteome</keyword>
<keyword evidence="3" id="KW-0645">Protease</keyword>
<evidence type="ECO:0000313" key="13">
    <source>
        <dbReference type="Proteomes" id="UP000622638"/>
    </source>
</evidence>
<dbReference type="NCBIfam" id="TIGR03109">
    <property type="entry name" value="exosort_XrtA"/>
    <property type="match status" value="1"/>
</dbReference>
<dbReference type="EMBL" id="BMKG01000022">
    <property type="protein sequence ID" value="GGC16915.1"/>
    <property type="molecule type" value="Genomic_DNA"/>
</dbReference>
<gene>
    <name evidence="11" type="primary">xrtA</name>
    <name evidence="10" type="ORF">GCM10011572_42790</name>
    <name evidence="11" type="ORF">GM672_18310</name>
</gene>
<dbReference type="OrthoDB" id="9797363at2"/>
<evidence type="ECO:0000256" key="3">
    <source>
        <dbReference type="ARBA" id="ARBA00022670"/>
    </source>
</evidence>
<evidence type="ECO:0000313" key="12">
    <source>
        <dbReference type="Proteomes" id="UP000430634"/>
    </source>
</evidence>
<reference evidence="13" key="2">
    <citation type="journal article" date="2019" name="Int. J. Syst. Evol. Microbiol.">
        <title>The Global Catalogue of Microorganisms (GCM) 10K type strain sequencing project: providing services to taxonomists for standard genome sequencing and annotation.</title>
        <authorList>
            <consortium name="The Broad Institute Genomics Platform"/>
            <consortium name="The Broad Institute Genome Sequencing Center for Infectious Disease"/>
            <person name="Wu L."/>
            <person name="Ma J."/>
        </authorList>
    </citation>
    <scope>NUCLEOTIDE SEQUENCE [LARGE SCALE GENOMIC DNA]</scope>
    <source>
        <strain evidence="13">CGMCC 1.15931</strain>
    </source>
</reference>
<evidence type="ECO:0000259" key="9">
    <source>
        <dbReference type="Pfam" id="PF11984"/>
    </source>
</evidence>
<evidence type="ECO:0000313" key="11">
    <source>
        <dbReference type="EMBL" id="MTV54686.1"/>
    </source>
</evidence>
<dbReference type="InterPro" id="IPR013426">
    <property type="entry name" value="EpsH-like"/>
</dbReference>
<reference evidence="10" key="1">
    <citation type="journal article" date="2014" name="Int. J. Syst. Evol. Microbiol.">
        <title>Complete genome of a new Firmicutes species belonging to the dominant human colonic microbiota ('Ruminococcus bicirculans') reveals two chromosomes and a selective capacity to utilize plant glucans.</title>
        <authorList>
            <consortium name="NISC Comparative Sequencing Program"/>
            <person name="Wegmann U."/>
            <person name="Louis P."/>
            <person name="Goesmann A."/>
            <person name="Henrissat B."/>
            <person name="Duncan S.H."/>
            <person name="Flint H.J."/>
        </authorList>
    </citation>
    <scope>NUCLEOTIDE SEQUENCE</scope>
    <source>
        <strain evidence="10">CGMCC 1.15931</strain>
    </source>
</reference>
<dbReference type="Pfam" id="PF11984">
    <property type="entry name" value="DUF3485"/>
    <property type="match status" value="1"/>
</dbReference>
<keyword evidence="7 8" id="KW-0472">Membrane</keyword>
<dbReference type="InterPro" id="IPR019127">
    <property type="entry name" value="Exosortase"/>
</dbReference>
<dbReference type="GO" id="GO:0006508">
    <property type="term" value="P:proteolysis"/>
    <property type="evidence" value="ECO:0007669"/>
    <property type="project" value="UniProtKB-KW"/>
</dbReference>
<keyword evidence="4 8" id="KW-0812">Transmembrane</keyword>
<proteinExistence type="predicted"/>
<reference evidence="10" key="4">
    <citation type="submission" date="2024-05" db="EMBL/GenBank/DDBJ databases">
        <authorList>
            <person name="Sun Q."/>
            <person name="Zhou Y."/>
        </authorList>
    </citation>
    <scope>NUCLEOTIDE SEQUENCE</scope>
    <source>
        <strain evidence="10">CGMCC 1.15931</strain>
    </source>
</reference>
<dbReference type="EMBL" id="WNKZ01000058">
    <property type="protein sequence ID" value="MTV54686.1"/>
    <property type="molecule type" value="Genomic_DNA"/>
</dbReference>
<feature type="transmembrane region" description="Helical" evidence="8">
    <location>
        <begin position="277"/>
        <end position="297"/>
    </location>
</feature>
<dbReference type="Pfam" id="PF09721">
    <property type="entry name" value="Exosortase_EpsH"/>
    <property type="match status" value="1"/>
</dbReference>
<dbReference type="EC" id="3.4.22.-" evidence="11"/>
<organism evidence="11 12">
    <name type="scientific">Pseudoduganella buxea</name>
    <dbReference type="NCBI Taxonomy" id="1949069"/>
    <lineage>
        <taxon>Bacteria</taxon>
        <taxon>Pseudomonadati</taxon>
        <taxon>Pseudomonadota</taxon>
        <taxon>Betaproteobacteria</taxon>
        <taxon>Burkholderiales</taxon>
        <taxon>Oxalobacteraceae</taxon>
        <taxon>Telluria group</taxon>
        <taxon>Pseudoduganella</taxon>
    </lineage>
</organism>
<keyword evidence="2" id="KW-1003">Cell membrane</keyword>
<protein>
    <submittedName>
        <fullName evidence="11">Exosortase A</fullName>
        <ecNumber evidence="11">3.4.22.-</ecNumber>
    </submittedName>
</protein>
<evidence type="ECO:0000256" key="5">
    <source>
        <dbReference type="ARBA" id="ARBA00022801"/>
    </source>
</evidence>
<dbReference type="InterPro" id="IPR026392">
    <property type="entry name" value="Exo/Archaeosortase_dom"/>
</dbReference>
<evidence type="ECO:0000256" key="6">
    <source>
        <dbReference type="ARBA" id="ARBA00022989"/>
    </source>
</evidence>
<dbReference type="Proteomes" id="UP000430634">
    <property type="component" value="Unassembled WGS sequence"/>
</dbReference>
<evidence type="ECO:0000256" key="7">
    <source>
        <dbReference type="ARBA" id="ARBA00023136"/>
    </source>
</evidence>
<dbReference type="GO" id="GO:0005886">
    <property type="term" value="C:plasma membrane"/>
    <property type="evidence" value="ECO:0007669"/>
    <property type="project" value="UniProtKB-SubCell"/>
</dbReference>
<dbReference type="NCBIfam" id="TIGR02602">
    <property type="entry name" value="8TM_EpsH"/>
    <property type="match status" value="1"/>
</dbReference>
<feature type="transmembrane region" description="Helical" evidence="8">
    <location>
        <begin position="131"/>
        <end position="160"/>
    </location>
</feature>
<dbReference type="InterPro" id="IPR017540">
    <property type="entry name" value="Exosortase-1"/>
</dbReference>
<evidence type="ECO:0000256" key="4">
    <source>
        <dbReference type="ARBA" id="ARBA00022692"/>
    </source>
</evidence>
<feature type="domain" description="Methanolan biosynthesis EpsI" evidence="9">
    <location>
        <begin position="328"/>
        <end position="520"/>
    </location>
</feature>
<accession>A0A6I3T1J6</accession>
<evidence type="ECO:0000256" key="1">
    <source>
        <dbReference type="ARBA" id="ARBA00004651"/>
    </source>
</evidence>
<feature type="transmembrane region" description="Helical" evidence="8">
    <location>
        <begin position="212"/>
        <end position="230"/>
    </location>
</feature>
<feature type="transmembrane region" description="Helical" evidence="8">
    <location>
        <begin position="318"/>
        <end position="338"/>
    </location>
</feature>
<dbReference type="Proteomes" id="UP000622638">
    <property type="component" value="Unassembled WGS sequence"/>
</dbReference>
<feature type="transmembrane region" description="Helical" evidence="8">
    <location>
        <begin position="70"/>
        <end position="87"/>
    </location>
</feature>